<dbReference type="GO" id="GO:0002161">
    <property type="term" value="F:aminoacyl-tRNA deacylase activity"/>
    <property type="evidence" value="ECO:0007669"/>
    <property type="project" value="InterPro"/>
</dbReference>
<dbReference type="GO" id="GO:0005829">
    <property type="term" value="C:cytosol"/>
    <property type="evidence" value="ECO:0007669"/>
    <property type="project" value="TreeGrafter"/>
</dbReference>
<comment type="function">
    <text evidence="10">Catalyzes the attachment of proline to tRNA(Pro) in a two-step reaction: proline is first activated by ATP to form Pro-AMP and then transferred to the acceptor end of tRNA(Pro). As ProRS can inadvertently accommodate and process non-cognate amino acids such as alanine and cysteine, to avoid such errors it has two additional distinct editing activities against alanine. One activity is designated as 'pretransfer' editing and involves the tRNA(Pro)-independent hydrolysis of activated Ala-AMP. The other activity is designated 'posttransfer' editing and involves deacylation of mischarged Ala-tRNA(Pro). The misacylated Cys-tRNA(Pro) is not edited by ProRS.</text>
</comment>
<dbReference type="Proteomes" id="UP000175669">
    <property type="component" value="Unassembled WGS sequence"/>
</dbReference>
<evidence type="ECO:0000256" key="6">
    <source>
        <dbReference type="ARBA" id="ARBA00022840"/>
    </source>
</evidence>
<keyword evidence="13" id="KW-1185">Reference proteome</keyword>
<dbReference type="RefSeq" id="WP_070118785.1">
    <property type="nucleotide sequence ID" value="NZ_CAXATG010000005.1"/>
</dbReference>
<evidence type="ECO:0000256" key="2">
    <source>
        <dbReference type="ARBA" id="ARBA00011738"/>
    </source>
</evidence>
<keyword evidence="8 10" id="KW-0030">Aminoacyl-tRNA synthetase</keyword>
<keyword evidence="4 10" id="KW-0436">Ligase</keyword>
<dbReference type="InterPro" id="IPR036754">
    <property type="entry name" value="YbaK/aa-tRNA-synt-asso_dom_sf"/>
</dbReference>
<dbReference type="InterPro" id="IPR036621">
    <property type="entry name" value="Anticodon-bd_dom_sf"/>
</dbReference>
<evidence type="ECO:0000256" key="4">
    <source>
        <dbReference type="ARBA" id="ARBA00022598"/>
    </source>
</evidence>
<comment type="subunit">
    <text evidence="2 10">Homodimer.</text>
</comment>
<dbReference type="InterPro" id="IPR045864">
    <property type="entry name" value="aa-tRNA-synth_II/BPL/LPL"/>
</dbReference>
<dbReference type="SUPFAM" id="SSF55681">
    <property type="entry name" value="Class II aaRS and biotin synthetases"/>
    <property type="match status" value="1"/>
</dbReference>
<dbReference type="PRINTS" id="PR01046">
    <property type="entry name" value="TRNASYNTHPRO"/>
</dbReference>
<keyword evidence="5 10" id="KW-0547">Nucleotide-binding</keyword>
<dbReference type="InterPro" id="IPR002314">
    <property type="entry name" value="aa-tRNA-synt_IIb"/>
</dbReference>
<evidence type="ECO:0000256" key="5">
    <source>
        <dbReference type="ARBA" id="ARBA00022741"/>
    </source>
</evidence>
<dbReference type="InterPro" id="IPR044140">
    <property type="entry name" value="ProRS_anticodon_short"/>
</dbReference>
<evidence type="ECO:0000256" key="10">
    <source>
        <dbReference type="HAMAP-Rule" id="MF_01569"/>
    </source>
</evidence>
<gene>
    <name evidence="10" type="primary">proS</name>
    <name evidence="12" type="ORF">PHACT_13415</name>
</gene>
<dbReference type="PROSITE" id="PS50862">
    <property type="entry name" value="AA_TRNA_LIGASE_II"/>
    <property type="match status" value="1"/>
</dbReference>
<dbReference type="NCBIfam" id="TIGR00409">
    <property type="entry name" value="proS_fam_II"/>
    <property type="match status" value="1"/>
</dbReference>
<reference evidence="13" key="1">
    <citation type="submission" date="2016-07" db="EMBL/GenBank/DDBJ databases">
        <authorList>
            <person name="Florea S."/>
            <person name="Webb J.S."/>
            <person name="Jaromczyk J."/>
            <person name="Schardl C.L."/>
        </authorList>
    </citation>
    <scope>NUCLEOTIDE SEQUENCE [LARGE SCALE GENOMIC DNA]</scope>
    <source>
        <strain evidence="13">KCTC 42131</strain>
    </source>
</reference>
<dbReference type="PIRSF" id="PIRSF001535">
    <property type="entry name" value="ProRS_1"/>
    <property type="match status" value="1"/>
</dbReference>
<sequence>MRTSQYFIATLRETPADAEVISHQLMLRAGMIRKLASGMYTWLPAGLRVLQNVTAIVREEMNKAGALEVSMPVVQSAELWQESGRWDQMGPELLRFVDRHNRDFCLGPTHEEVITDLIRNEFNSYKQLPANFYQIQMKFRDERRPRFGIMRAREFLMKDAYSFHIDEASLQQTYDVMFQAYCSIFSRLGLDYRPVLADTGNIGGSTSHEFHVLADSGEDDIVFSSTGDYAANIELADGIIPDQATMPAAASNKSASKVDTGDAHSIDAVAEKLQIPASKLIKTLIVRSDDDSNKHGLIALLIRGDQEVNEVKLAKLDGVAVPVEFASDEQVESVVGCKPGCLGPLRLPFPVIADRSVEHMSDFVCGANSEGFHLTDANWGEDCHFDTVADLRKVKEGDISPDGNGTLSIKRGIEVGHIFQLGTKYSKAMNASVLDENGKSVLMTMGCYGIGVSRIVAAAIEQNHDDNGIIWPDAIAPFQIAIVPLNAHKSPLVVDVSDQLLQTLEAAGYEVLLDDRDKKTSPGVKFADMELMGIPHRLVVSERGLENNQLEYKSRRAADPEMVPLDAILDFLGDRLPR</sequence>
<keyword evidence="3 10" id="KW-0963">Cytoplasm</keyword>
<dbReference type="InterPro" id="IPR050062">
    <property type="entry name" value="Pro-tRNA_synthetase"/>
</dbReference>
<dbReference type="FunFam" id="3.30.930.10:FF:000097">
    <property type="entry name" value="Proline--tRNA ligase"/>
    <property type="match status" value="1"/>
</dbReference>
<dbReference type="Pfam" id="PF03129">
    <property type="entry name" value="HGTP_anticodon"/>
    <property type="match status" value="1"/>
</dbReference>
<dbReference type="Gene3D" id="3.40.50.800">
    <property type="entry name" value="Anticodon-binding domain"/>
    <property type="match status" value="1"/>
</dbReference>
<dbReference type="GO" id="GO:0006433">
    <property type="term" value="P:prolyl-tRNA aminoacylation"/>
    <property type="evidence" value="ECO:0007669"/>
    <property type="project" value="UniProtKB-UniRule"/>
</dbReference>
<comment type="similarity">
    <text evidence="10">Belongs to the class-II aminoacyl-tRNA synthetase family. ProS type 1 subfamily.</text>
</comment>
<dbReference type="InterPro" id="IPR004154">
    <property type="entry name" value="Anticodon-bd"/>
</dbReference>
<evidence type="ECO:0000256" key="1">
    <source>
        <dbReference type="ARBA" id="ARBA00004496"/>
    </source>
</evidence>
<dbReference type="GO" id="GO:0004827">
    <property type="term" value="F:proline-tRNA ligase activity"/>
    <property type="evidence" value="ECO:0007669"/>
    <property type="project" value="UniProtKB-UniRule"/>
</dbReference>
<protein>
    <recommendedName>
        <fullName evidence="10">Proline--tRNA ligase</fullName>
        <ecNumber evidence="10">6.1.1.15</ecNumber>
    </recommendedName>
    <alternativeName>
        <fullName evidence="10">Prolyl-tRNA synthetase</fullName>
        <shortName evidence="10">ProRS</shortName>
    </alternativeName>
</protein>
<proteinExistence type="inferred from homology"/>
<dbReference type="STRING" id="1524254.PHACT_13415"/>
<evidence type="ECO:0000256" key="9">
    <source>
        <dbReference type="ARBA" id="ARBA00047671"/>
    </source>
</evidence>
<dbReference type="InterPro" id="IPR023717">
    <property type="entry name" value="Pro-tRNA-Synthase_IIa_type1"/>
</dbReference>
<organism evidence="12 13">
    <name type="scientific">Pseudohongiella acticola</name>
    <dbReference type="NCBI Taxonomy" id="1524254"/>
    <lineage>
        <taxon>Bacteria</taxon>
        <taxon>Pseudomonadati</taxon>
        <taxon>Pseudomonadota</taxon>
        <taxon>Gammaproteobacteria</taxon>
        <taxon>Pseudomonadales</taxon>
        <taxon>Pseudohongiellaceae</taxon>
        <taxon>Pseudohongiella</taxon>
    </lineage>
</organism>
<dbReference type="CDD" id="cd04334">
    <property type="entry name" value="ProRS-INS"/>
    <property type="match status" value="1"/>
</dbReference>
<keyword evidence="7 10" id="KW-0648">Protein biosynthesis</keyword>
<dbReference type="OrthoDB" id="9809052at2"/>
<dbReference type="Pfam" id="PF00587">
    <property type="entry name" value="tRNA-synt_2b"/>
    <property type="match status" value="1"/>
</dbReference>
<dbReference type="SUPFAM" id="SSF55826">
    <property type="entry name" value="YbaK/ProRS associated domain"/>
    <property type="match status" value="1"/>
</dbReference>
<dbReference type="EC" id="6.1.1.15" evidence="10"/>
<accession>A0A1E8CGT1</accession>
<dbReference type="NCBIfam" id="NF006625">
    <property type="entry name" value="PRK09194.1"/>
    <property type="match status" value="1"/>
</dbReference>
<feature type="domain" description="Aminoacyl-transfer RNA synthetases class-II family profile" evidence="11">
    <location>
        <begin position="38"/>
        <end position="472"/>
    </location>
</feature>
<evidence type="ECO:0000256" key="7">
    <source>
        <dbReference type="ARBA" id="ARBA00022917"/>
    </source>
</evidence>
<evidence type="ECO:0000259" key="11">
    <source>
        <dbReference type="PROSITE" id="PS50862"/>
    </source>
</evidence>
<dbReference type="CDD" id="cd00779">
    <property type="entry name" value="ProRS_core_prok"/>
    <property type="match status" value="1"/>
</dbReference>
<evidence type="ECO:0000313" key="12">
    <source>
        <dbReference type="EMBL" id="OFE11535.1"/>
    </source>
</evidence>
<evidence type="ECO:0000256" key="3">
    <source>
        <dbReference type="ARBA" id="ARBA00022490"/>
    </source>
</evidence>
<dbReference type="InterPro" id="IPR002316">
    <property type="entry name" value="Pro-tRNA-ligase_IIa"/>
</dbReference>
<dbReference type="InterPro" id="IPR033730">
    <property type="entry name" value="ProRS_core_prok"/>
</dbReference>
<dbReference type="InterPro" id="IPR004500">
    <property type="entry name" value="Pro-tRNA-synth_IIa_bac-type"/>
</dbReference>
<dbReference type="SUPFAM" id="SSF52954">
    <property type="entry name" value="Class II aaRS ABD-related"/>
    <property type="match status" value="1"/>
</dbReference>
<dbReference type="EMBL" id="MASR01000002">
    <property type="protein sequence ID" value="OFE11535.1"/>
    <property type="molecule type" value="Genomic_DNA"/>
</dbReference>
<dbReference type="Gene3D" id="3.90.960.10">
    <property type="entry name" value="YbaK/aminoacyl-tRNA synthetase-associated domain"/>
    <property type="match status" value="1"/>
</dbReference>
<comment type="subcellular location">
    <subcellularLocation>
        <location evidence="1 10">Cytoplasm</location>
    </subcellularLocation>
</comment>
<dbReference type="Gene3D" id="3.30.930.10">
    <property type="entry name" value="Bira Bifunctional Protein, Domain 2"/>
    <property type="match status" value="2"/>
</dbReference>
<comment type="domain">
    <text evidence="10">Consists of three domains: the N-terminal catalytic domain, the editing domain and the C-terminal anticodon-binding domain.</text>
</comment>
<dbReference type="Pfam" id="PF04073">
    <property type="entry name" value="tRNA_edit"/>
    <property type="match status" value="1"/>
</dbReference>
<dbReference type="GO" id="GO:0005524">
    <property type="term" value="F:ATP binding"/>
    <property type="evidence" value="ECO:0007669"/>
    <property type="project" value="UniProtKB-UniRule"/>
</dbReference>
<evidence type="ECO:0000313" key="13">
    <source>
        <dbReference type="Proteomes" id="UP000175669"/>
    </source>
</evidence>
<evidence type="ECO:0000256" key="8">
    <source>
        <dbReference type="ARBA" id="ARBA00023146"/>
    </source>
</evidence>
<keyword evidence="6 10" id="KW-0067">ATP-binding</keyword>
<dbReference type="FunFam" id="3.30.930.10:FF:000012">
    <property type="entry name" value="Proline--tRNA ligase"/>
    <property type="match status" value="1"/>
</dbReference>
<name>A0A1E8CGT1_9GAMM</name>
<comment type="caution">
    <text evidence="12">The sequence shown here is derived from an EMBL/GenBank/DDBJ whole genome shotgun (WGS) entry which is preliminary data.</text>
</comment>
<dbReference type="AlphaFoldDB" id="A0A1E8CGT1"/>
<dbReference type="PANTHER" id="PTHR42753">
    <property type="entry name" value="MITOCHONDRIAL RIBOSOME PROTEIN L39/PROLYL-TRNA LIGASE FAMILY MEMBER"/>
    <property type="match status" value="1"/>
</dbReference>
<dbReference type="PANTHER" id="PTHR42753:SF2">
    <property type="entry name" value="PROLINE--TRNA LIGASE"/>
    <property type="match status" value="1"/>
</dbReference>
<dbReference type="HAMAP" id="MF_01569">
    <property type="entry name" value="Pro_tRNA_synth_type1"/>
    <property type="match status" value="1"/>
</dbReference>
<dbReference type="CDD" id="cd00861">
    <property type="entry name" value="ProRS_anticodon_short"/>
    <property type="match status" value="1"/>
</dbReference>
<dbReference type="InterPro" id="IPR007214">
    <property type="entry name" value="YbaK/aa-tRNA-synth-assoc-dom"/>
</dbReference>
<comment type="catalytic activity">
    <reaction evidence="9 10">
        <text>tRNA(Pro) + L-proline + ATP = L-prolyl-tRNA(Pro) + AMP + diphosphate</text>
        <dbReference type="Rhea" id="RHEA:14305"/>
        <dbReference type="Rhea" id="RHEA-COMP:9700"/>
        <dbReference type="Rhea" id="RHEA-COMP:9702"/>
        <dbReference type="ChEBI" id="CHEBI:30616"/>
        <dbReference type="ChEBI" id="CHEBI:33019"/>
        <dbReference type="ChEBI" id="CHEBI:60039"/>
        <dbReference type="ChEBI" id="CHEBI:78442"/>
        <dbReference type="ChEBI" id="CHEBI:78532"/>
        <dbReference type="ChEBI" id="CHEBI:456215"/>
        <dbReference type="EC" id="6.1.1.15"/>
    </reaction>
</comment>
<dbReference type="InterPro" id="IPR006195">
    <property type="entry name" value="aa-tRNA-synth_II"/>
</dbReference>